<dbReference type="AlphaFoldDB" id="A0A146KIA7"/>
<organism evidence="1">
    <name type="scientific">Trepomonas sp. PC1</name>
    <dbReference type="NCBI Taxonomy" id="1076344"/>
    <lineage>
        <taxon>Eukaryota</taxon>
        <taxon>Metamonada</taxon>
        <taxon>Diplomonadida</taxon>
        <taxon>Hexamitidae</taxon>
        <taxon>Hexamitinae</taxon>
        <taxon>Trepomonas</taxon>
    </lineage>
</organism>
<proteinExistence type="predicted"/>
<sequence>MNYVGPVSIFWDAEELKIEQIIQKLTAKYGNQMLLKCITVEGISYGSLYTALSIIDYKQLKFILDIASRQISNKKLIMKHPDSITEEIFQKLVFTKEEADIIQQQNSQMLSTLRQLVSPSILISFKQNESVQTYLTNLKNDFQCQFQHKILINDKFNFLSLLFNKDLMCNEALMRRQFYPEAHVKRTIFQDTEASVPDYMDFNEYVKLAFTKEDLLLMQNTKDTEITDKVSPQVFVRFEDKEQGASIIANLKSMYPETALKIKTVSDESNIYMSAIYNSQIVNYNTLWYCIPKDIKRFVVRGQLHHAPPFVPELVYNDLFFDKEDLIQLQQKEIQFVNDQLDIAPRILIVLPNEKTLDFANQLQEKLRGGHVYVKSYQMEFGAGAIGVLFKEPMFKYETLRHYTSDFYTTQTHFDVVPPTVLKQLHFPSALWTSLGEFSEVITQKNAVNSQQMLQKPQKEHLKLITTQKKLEIKETLIILDFEAFIFHGELTFPSELAAVRIENNQVVAQFHCMINQDLSAIKDTHEMKLAQVYKLTGIPFVNQVKGLQLEEVSVRFQRFCRQSSAQLQDLENVKLFCLFQEQKDFTLVAKGSKLEKIGLEQMQFKHQIEEFYQIFNQIQPTNAEYKQLMKLSHSRSRHYDYCDFHQKIEKKFNGEEMIHCALDDVSFLAKVLLGQVKADQADESVEKTESSEEKEIQYVEMEFQKRDGVKEYLQELFGEEMEVRQGEGEKLIVKCREEQKLAVKNSLTDYVAK</sequence>
<protein>
    <submittedName>
        <fullName evidence="1">Uncharacterized protein</fullName>
    </submittedName>
</protein>
<dbReference type="InterPro" id="IPR036397">
    <property type="entry name" value="RNaseH_sf"/>
</dbReference>
<dbReference type="EMBL" id="GDID01001485">
    <property type="protein sequence ID" value="JAP95121.1"/>
    <property type="molecule type" value="Transcribed_RNA"/>
</dbReference>
<dbReference type="SUPFAM" id="SSF53098">
    <property type="entry name" value="Ribonuclease H-like"/>
    <property type="match status" value="1"/>
</dbReference>
<evidence type="ECO:0000313" key="1">
    <source>
        <dbReference type="EMBL" id="JAP95121.1"/>
    </source>
</evidence>
<dbReference type="InterPro" id="IPR012337">
    <property type="entry name" value="RNaseH-like_sf"/>
</dbReference>
<gene>
    <name evidence="1" type="ORF">TPC1_11989</name>
</gene>
<accession>A0A146KIA7</accession>
<dbReference type="GO" id="GO:0003676">
    <property type="term" value="F:nucleic acid binding"/>
    <property type="evidence" value="ECO:0007669"/>
    <property type="project" value="InterPro"/>
</dbReference>
<reference evidence="1" key="1">
    <citation type="submission" date="2015-07" db="EMBL/GenBank/DDBJ databases">
        <title>Adaptation to a free-living lifestyle via gene acquisitions in the diplomonad Trepomonas sp. PC1.</title>
        <authorList>
            <person name="Xu F."/>
            <person name="Jerlstrom-Hultqvist J."/>
            <person name="Kolisko M."/>
            <person name="Simpson A.G.B."/>
            <person name="Roger A.J."/>
            <person name="Svard S.G."/>
            <person name="Andersson J.O."/>
        </authorList>
    </citation>
    <scope>NUCLEOTIDE SEQUENCE</scope>
    <source>
        <strain evidence="1">PC1</strain>
    </source>
</reference>
<dbReference type="Gene3D" id="3.30.420.10">
    <property type="entry name" value="Ribonuclease H-like superfamily/Ribonuclease H"/>
    <property type="match status" value="1"/>
</dbReference>
<name>A0A146KIA7_9EUKA</name>